<evidence type="ECO:0000313" key="4">
    <source>
        <dbReference type="EMBL" id="UWX97330.1"/>
    </source>
</evidence>
<dbReference type="Proteomes" id="UP001059859">
    <property type="component" value="Chromosome"/>
</dbReference>
<keyword evidence="2" id="KW-0119">Carbohydrate metabolism</keyword>
<dbReference type="InterPro" id="IPR004547">
    <property type="entry name" value="Glucosamine6P_isomerase"/>
</dbReference>
<dbReference type="Pfam" id="PF01182">
    <property type="entry name" value="Glucosamine_iso"/>
    <property type="match status" value="1"/>
</dbReference>
<keyword evidence="1" id="KW-0378">Hydrolase</keyword>
<dbReference type="InterPro" id="IPR006148">
    <property type="entry name" value="Glc/Gal-6P_isomerase"/>
</dbReference>
<dbReference type="Gene3D" id="3.40.50.1360">
    <property type="match status" value="1"/>
</dbReference>
<accession>A0ABY5YQG9</accession>
<dbReference type="InterPro" id="IPR037171">
    <property type="entry name" value="NagB/RpiA_transferase-like"/>
</dbReference>
<reference evidence="4" key="1">
    <citation type="submission" date="2022-09" db="EMBL/GenBank/DDBJ databases">
        <title>Novel species in genus Arthrobacter.</title>
        <authorList>
            <person name="Liu Y."/>
        </authorList>
    </citation>
    <scope>NUCLEOTIDE SEQUENCE</scope>
    <source>
        <strain evidence="4">Zg-Y815</strain>
    </source>
</reference>
<dbReference type="EMBL" id="CP104275">
    <property type="protein sequence ID" value="UWX97330.1"/>
    <property type="molecule type" value="Genomic_DNA"/>
</dbReference>
<evidence type="ECO:0000259" key="3">
    <source>
        <dbReference type="Pfam" id="PF01182"/>
    </source>
</evidence>
<evidence type="ECO:0000256" key="2">
    <source>
        <dbReference type="ARBA" id="ARBA00023277"/>
    </source>
</evidence>
<protein>
    <submittedName>
        <fullName evidence="4">Glucosamine-6-phosphate deaminase</fullName>
    </submittedName>
</protein>
<dbReference type="PANTHER" id="PTHR11280:SF5">
    <property type="entry name" value="GLUCOSAMINE-6-PHOSPHATE ISOMERASE"/>
    <property type="match status" value="1"/>
</dbReference>
<evidence type="ECO:0000313" key="5">
    <source>
        <dbReference type="Proteomes" id="UP001059859"/>
    </source>
</evidence>
<feature type="domain" description="Glucosamine/galactosamine-6-phosphate isomerase" evidence="3">
    <location>
        <begin position="23"/>
        <end position="222"/>
    </location>
</feature>
<dbReference type="PANTHER" id="PTHR11280">
    <property type="entry name" value="GLUCOSAMINE-6-PHOSPHATE ISOMERASE"/>
    <property type="match status" value="1"/>
</dbReference>
<dbReference type="RefSeq" id="WP_260652541.1">
    <property type="nucleotide sequence ID" value="NZ_CP104275.1"/>
</dbReference>
<dbReference type="CDD" id="cd01399">
    <property type="entry name" value="GlcN6P_deaminase"/>
    <property type="match status" value="1"/>
</dbReference>
<name>A0ABY5YQG9_9MICC</name>
<gene>
    <name evidence="4" type="ORF">N2K95_01090</name>
</gene>
<dbReference type="InterPro" id="IPR018321">
    <property type="entry name" value="Glucosamine6P_isomerase_CS"/>
</dbReference>
<proteinExistence type="predicted"/>
<keyword evidence="5" id="KW-1185">Reference proteome</keyword>
<dbReference type="PROSITE" id="PS01161">
    <property type="entry name" value="GLC_GALNAC_ISOMERASE"/>
    <property type="match status" value="1"/>
</dbReference>
<dbReference type="SUPFAM" id="SSF100950">
    <property type="entry name" value="NagB/RpiA/CoA transferase-like"/>
    <property type="match status" value="1"/>
</dbReference>
<organism evidence="4 5">
    <name type="scientific">Arthrobacter zhaoxinii</name>
    <dbReference type="NCBI Taxonomy" id="2964616"/>
    <lineage>
        <taxon>Bacteria</taxon>
        <taxon>Bacillati</taxon>
        <taxon>Actinomycetota</taxon>
        <taxon>Actinomycetes</taxon>
        <taxon>Micrococcales</taxon>
        <taxon>Micrococcaceae</taxon>
        <taxon>Arthrobacter</taxon>
    </lineage>
</organism>
<evidence type="ECO:0000256" key="1">
    <source>
        <dbReference type="ARBA" id="ARBA00022801"/>
    </source>
</evidence>
<sequence>MTLALYTVPDAAGLGALGASFVEVLLRDRPEPVLGLATGSSPVPVYRHLATRGLDLSRVRAFALDEYVGLPAGSEQSYAAVIDREVVRPLGLDPGRVAVPDGGAEDPAQAADAFERRLEQSGGVDLQLLGIGHNGHLAFNEPGSPLDSRTRVERLSETTRRANARFFPSLTEVPRFCITQGLGTIRRARHLLLLVRGKGKAGILERALTGPVDADCPASILQLHPRVTVIADEAAASGLEGREEILLPAEWDRTVGEHGPPGG</sequence>